<sequence length="190" mass="21427">MSKRQQQKADTRHRLLAEAKRLFIEQGYEPTTTRQLARVCDVSVGTVFSHFPDKPTLLRAILYNDVESALAWAREEVPKSSGGLEVLLIHARHLYRFYASNPTLSRALLTTSMFDMSGFGSQLTGFMSELSRRLTGVDGLTEERAYWVSRAWMASYFFVLVEGLGGEEMDVEDWLRLLRGQCEVVGLGAG</sequence>
<gene>
    <name evidence="6" type="ORF">GCM10007392_28740</name>
</gene>
<organism evidence="6 7">
    <name type="scientific">Saccharospirillum salsuginis</name>
    <dbReference type="NCBI Taxonomy" id="418750"/>
    <lineage>
        <taxon>Bacteria</taxon>
        <taxon>Pseudomonadati</taxon>
        <taxon>Pseudomonadota</taxon>
        <taxon>Gammaproteobacteria</taxon>
        <taxon>Oceanospirillales</taxon>
        <taxon>Saccharospirillaceae</taxon>
        <taxon>Saccharospirillum</taxon>
    </lineage>
</organism>
<dbReference type="EMBL" id="BMXR01000007">
    <property type="protein sequence ID" value="GGX59203.1"/>
    <property type="molecule type" value="Genomic_DNA"/>
</dbReference>
<evidence type="ECO:0000259" key="5">
    <source>
        <dbReference type="PROSITE" id="PS50977"/>
    </source>
</evidence>
<dbReference type="RefSeq" id="WP_189609873.1">
    <property type="nucleotide sequence ID" value="NZ_BMXR01000007.1"/>
</dbReference>
<keyword evidence="3" id="KW-0804">Transcription</keyword>
<dbReference type="PANTHER" id="PTHR30055:SF234">
    <property type="entry name" value="HTH-TYPE TRANSCRIPTIONAL REGULATOR BETI"/>
    <property type="match status" value="1"/>
</dbReference>
<dbReference type="GO" id="GO:0003700">
    <property type="term" value="F:DNA-binding transcription factor activity"/>
    <property type="evidence" value="ECO:0007669"/>
    <property type="project" value="TreeGrafter"/>
</dbReference>
<dbReference type="InterPro" id="IPR009057">
    <property type="entry name" value="Homeodomain-like_sf"/>
</dbReference>
<feature type="DNA-binding region" description="H-T-H motif" evidence="4">
    <location>
        <begin position="32"/>
        <end position="51"/>
    </location>
</feature>
<dbReference type="PROSITE" id="PS01081">
    <property type="entry name" value="HTH_TETR_1"/>
    <property type="match status" value="1"/>
</dbReference>
<dbReference type="Gene3D" id="1.10.357.10">
    <property type="entry name" value="Tetracycline Repressor, domain 2"/>
    <property type="match status" value="1"/>
</dbReference>
<dbReference type="InterPro" id="IPR023772">
    <property type="entry name" value="DNA-bd_HTH_TetR-type_CS"/>
</dbReference>
<dbReference type="AlphaFoldDB" id="A0A918KDT6"/>
<evidence type="ECO:0000256" key="1">
    <source>
        <dbReference type="ARBA" id="ARBA00023015"/>
    </source>
</evidence>
<keyword evidence="1" id="KW-0805">Transcription regulation</keyword>
<protein>
    <submittedName>
        <fullName evidence="6">TetR family transcriptional regulator</fullName>
    </submittedName>
</protein>
<evidence type="ECO:0000313" key="7">
    <source>
        <dbReference type="Proteomes" id="UP000626148"/>
    </source>
</evidence>
<reference evidence="6" key="2">
    <citation type="submission" date="2020-09" db="EMBL/GenBank/DDBJ databases">
        <authorList>
            <person name="Sun Q."/>
            <person name="Kim S."/>
        </authorList>
    </citation>
    <scope>NUCLEOTIDE SEQUENCE</scope>
    <source>
        <strain evidence="6">KCTC 22169</strain>
    </source>
</reference>
<dbReference type="PANTHER" id="PTHR30055">
    <property type="entry name" value="HTH-TYPE TRANSCRIPTIONAL REGULATOR RUTR"/>
    <property type="match status" value="1"/>
</dbReference>
<keyword evidence="2 4" id="KW-0238">DNA-binding</keyword>
<evidence type="ECO:0000313" key="6">
    <source>
        <dbReference type="EMBL" id="GGX59203.1"/>
    </source>
</evidence>
<dbReference type="PROSITE" id="PS50977">
    <property type="entry name" value="HTH_TETR_2"/>
    <property type="match status" value="1"/>
</dbReference>
<comment type="caution">
    <text evidence="6">The sequence shown here is derived from an EMBL/GenBank/DDBJ whole genome shotgun (WGS) entry which is preliminary data.</text>
</comment>
<dbReference type="InterPro" id="IPR001647">
    <property type="entry name" value="HTH_TetR"/>
</dbReference>
<keyword evidence="7" id="KW-1185">Reference proteome</keyword>
<dbReference type="SUPFAM" id="SSF46689">
    <property type="entry name" value="Homeodomain-like"/>
    <property type="match status" value="1"/>
</dbReference>
<dbReference type="Pfam" id="PF00440">
    <property type="entry name" value="TetR_N"/>
    <property type="match status" value="1"/>
</dbReference>
<name>A0A918KDT6_9GAMM</name>
<dbReference type="GO" id="GO:0000976">
    <property type="term" value="F:transcription cis-regulatory region binding"/>
    <property type="evidence" value="ECO:0007669"/>
    <property type="project" value="TreeGrafter"/>
</dbReference>
<accession>A0A918KDT6</accession>
<reference evidence="6" key="1">
    <citation type="journal article" date="2014" name="Int. J. Syst. Evol. Microbiol.">
        <title>Complete genome sequence of Corynebacterium casei LMG S-19264T (=DSM 44701T), isolated from a smear-ripened cheese.</title>
        <authorList>
            <consortium name="US DOE Joint Genome Institute (JGI-PGF)"/>
            <person name="Walter F."/>
            <person name="Albersmeier A."/>
            <person name="Kalinowski J."/>
            <person name="Ruckert C."/>
        </authorList>
    </citation>
    <scope>NUCLEOTIDE SEQUENCE</scope>
    <source>
        <strain evidence="6">KCTC 22169</strain>
    </source>
</reference>
<evidence type="ECO:0000256" key="4">
    <source>
        <dbReference type="PROSITE-ProRule" id="PRU00335"/>
    </source>
</evidence>
<evidence type="ECO:0000256" key="3">
    <source>
        <dbReference type="ARBA" id="ARBA00023163"/>
    </source>
</evidence>
<dbReference type="PRINTS" id="PR00455">
    <property type="entry name" value="HTHTETR"/>
</dbReference>
<proteinExistence type="predicted"/>
<feature type="domain" description="HTH tetR-type" evidence="5">
    <location>
        <begin position="9"/>
        <end position="69"/>
    </location>
</feature>
<dbReference type="Proteomes" id="UP000626148">
    <property type="component" value="Unassembled WGS sequence"/>
</dbReference>
<dbReference type="InterPro" id="IPR050109">
    <property type="entry name" value="HTH-type_TetR-like_transc_reg"/>
</dbReference>
<evidence type="ECO:0000256" key="2">
    <source>
        <dbReference type="ARBA" id="ARBA00023125"/>
    </source>
</evidence>